<evidence type="ECO:0000256" key="1">
    <source>
        <dbReference type="SAM" id="MobiDB-lite"/>
    </source>
</evidence>
<evidence type="ECO:0000256" key="2">
    <source>
        <dbReference type="SAM" id="Phobius"/>
    </source>
</evidence>
<keyword evidence="2" id="KW-0812">Transmembrane</keyword>
<feature type="compositionally biased region" description="Basic and acidic residues" evidence="1">
    <location>
        <begin position="120"/>
        <end position="137"/>
    </location>
</feature>
<dbReference type="KEGG" id="lgi:LOTGIDRAFT_168942"/>
<name>V3ZSP3_LOTGI</name>
<keyword evidence="2" id="KW-1133">Transmembrane helix</keyword>
<sequence length="477" mass="56007">MNTITLTKTQKKLSPKRLLQYGILIGVAYFAFRMFDTLTKNKQQQQGGVFYDDDTDVELPENGNDFDTGNEQFQFDKNVDVNMDVNIAGKEPPKKEKSKGKAKMLADNVDELDKMIEEEEKKEKEKQKEVVRKKPNPDPEEEEDLKELKDEAIEDFDRKHPAKNRPFHKGEHFDTGDDSPEIAKEKHKRRIEFFKKIKELNKEFDEDNESEMHESVELLYFVSAAWTKTFKDVVNLVVSIQNHYPTASIVIYDIGMDSDQKNWLKTVCQVQVKPSFIEVWPPHIRDLENKLWRPIILQMALAHMSHLIWIEPYLVINRQKMNAYIQHSRKFGILFAGQRQKYSTYIVTHPDMYYYLSSDTRKLQRVPHFEINMILLHNTNTIQQRFMKWLVACTIEEWCIAPIGSKRSCDTPNLSSAKYYANCHRYDESAMNILLKSWMKYDLDKFSLRDVVTNRNDGRDAKVRARVCSNARKAGDL</sequence>
<feature type="compositionally biased region" description="Basic and acidic residues" evidence="1">
    <location>
        <begin position="146"/>
        <end position="159"/>
    </location>
</feature>
<proteinExistence type="predicted"/>
<feature type="region of interest" description="Disordered" evidence="1">
    <location>
        <begin position="120"/>
        <end position="182"/>
    </location>
</feature>
<organism evidence="3 4">
    <name type="scientific">Lottia gigantea</name>
    <name type="common">Giant owl limpet</name>
    <dbReference type="NCBI Taxonomy" id="225164"/>
    <lineage>
        <taxon>Eukaryota</taxon>
        <taxon>Metazoa</taxon>
        <taxon>Spiralia</taxon>
        <taxon>Lophotrochozoa</taxon>
        <taxon>Mollusca</taxon>
        <taxon>Gastropoda</taxon>
        <taxon>Patellogastropoda</taxon>
        <taxon>Lottioidea</taxon>
        <taxon>Lottiidae</taxon>
        <taxon>Lottia</taxon>
    </lineage>
</organism>
<keyword evidence="4" id="KW-1185">Reference proteome</keyword>
<dbReference type="EMBL" id="KB203567">
    <property type="protein sequence ID" value="ESO83901.1"/>
    <property type="molecule type" value="Genomic_DNA"/>
</dbReference>
<keyword evidence="2" id="KW-0472">Membrane</keyword>
<dbReference type="AlphaFoldDB" id="V3ZSP3"/>
<feature type="transmembrane region" description="Helical" evidence="2">
    <location>
        <begin position="18"/>
        <end position="35"/>
    </location>
</feature>
<dbReference type="Pfam" id="PF07801">
    <property type="entry name" value="DUF1647"/>
    <property type="match status" value="1"/>
</dbReference>
<dbReference type="PANTHER" id="PTHR31389:SF4">
    <property type="entry name" value="LD39211P"/>
    <property type="match status" value="1"/>
</dbReference>
<dbReference type="Proteomes" id="UP000030746">
    <property type="component" value="Unassembled WGS sequence"/>
</dbReference>
<gene>
    <name evidence="3" type="ORF">LOTGIDRAFT_168942</name>
</gene>
<protein>
    <submittedName>
        <fullName evidence="3">Uncharacterized protein</fullName>
    </submittedName>
</protein>
<evidence type="ECO:0000313" key="3">
    <source>
        <dbReference type="EMBL" id="ESO83901.1"/>
    </source>
</evidence>
<dbReference type="CTD" id="20241011"/>
<dbReference type="GeneID" id="20241011"/>
<accession>V3ZSP3</accession>
<dbReference type="HOGENOM" id="CLU_572784_0_0_1"/>
<dbReference type="OrthoDB" id="5954868at2759"/>
<evidence type="ECO:0000313" key="4">
    <source>
        <dbReference type="Proteomes" id="UP000030746"/>
    </source>
</evidence>
<dbReference type="RefSeq" id="XP_009065474.1">
    <property type="nucleotide sequence ID" value="XM_009067226.1"/>
</dbReference>
<dbReference type="InterPro" id="IPR012444">
    <property type="entry name" value="DUF1647"/>
</dbReference>
<reference evidence="3 4" key="1">
    <citation type="journal article" date="2013" name="Nature">
        <title>Insights into bilaterian evolution from three spiralian genomes.</title>
        <authorList>
            <person name="Simakov O."/>
            <person name="Marletaz F."/>
            <person name="Cho S.J."/>
            <person name="Edsinger-Gonzales E."/>
            <person name="Havlak P."/>
            <person name="Hellsten U."/>
            <person name="Kuo D.H."/>
            <person name="Larsson T."/>
            <person name="Lv J."/>
            <person name="Arendt D."/>
            <person name="Savage R."/>
            <person name="Osoegawa K."/>
            <person name="de Jong P."/>
            <person name="Grimwood J."/>
            <person name="Chapman J.A."/>
            <person name="Shapiro H."/>
            <person name="Aerts A."/>
            <person name="Otillar R.P."/>
            <person name="Terry A.Y."/>
            <person name="Boore J.L."/>
            <person name="Grigoriev I.V."/>
            <person name="Lindberg D.R."/>
            <person name="Seaver E.C."/>
            <person name="Weisblat D.A."/>
            <person name="Putnam N.H."/>
            <person name="Rokhsar D.S."/>
        </authorList>
    </citation>
    <scope>NUCLEOTIDE SEQUENCE [LARGE SCALE GENOMIC DNA]</scope>
</reference>
<dbReference type="OMA" id="CAVEEWC"/>
<feature type="region of interest" description="Disordered" evidence="1">
    <location>
        <begin position="86"/>
        <end position="107"/>
    </location>
</feature>
<dbReference type="PANTHER" id="PTHR31389">
    <property type="entry name" value="LD39211P"/>
    <property type="match status" value="1"/>
</dbReference>